<evidence type="ECO:0000313" key="3">
    <source>
        <dbReference type="Proteomes" id="UP000243342"/>
    </source>
</evidence>
<sequence length="467" mass="47718">MVGEFRPLWGLEAPGGEERWLARGADGSTVTVTSWAAQRVDARFREALRRGADAARTLPSGGRAAPVVDADADDPQPWVAHEFALGLPLPAALARIGPFPEDLLRTLGTGLARAFLDLQRAGLGHPGVVPADVQLDVSGPRLTACGIPRGPAGAPPPPDAPAAVHAVGALVRHACGGGAAPPALEPVLRACLDPDPRARPRLADLARGDAAPGPLPGALTAALAAQADAVLRADAPTLVAPHGPRPARRALLAAGAALLAAGGAATVLAATRGGGRPHPKTTATADTSPTAGASASTLPTMAAPAGVTLPTGYVLARDPAGFQIAVPAGYSRSELRNGSLKMIDYVATGSGTDDVISVGWETFDASKSPGDVLSRARVSEQLAQKKKGDHYRRVSLTTVRCRGGTGAVLTYLHGPDGASSYTTLFLYPILASGGQWLMQRDVPAAQRADGDAYLALVERTFLVTAQT</sequence>
<evidence type="ECO:0008006" key="4">
    <source>
        <dbReference type="Google" id="ProtNLM"/>
    </source>
</evidence>
<reference evidence="2 3" key="1">
    <citation type="submission" date="2016-10" db="EMBL/GenBank/DDBJ databases">
        <title>Genome sequence of Streptomyces gilvigriseus MUSC 26.</title>
        <authorList>
            <person name="Lee L.-H."/>
            <person name="Ser H.-L."/>
        </authorList>
    </citation>
    <scope>NUCLEOTIDE SEQUENCE [LARGE SCALE GENOMIC DNA]</scope>
    <source>
        <strain evidence="2 3">MUSC 26</strain>
    </source>
</reference>
<dbReference type="Proteomes" id="UP000243342">
    <property type="component" value="Unassembled WGS sequence"/>
</dbReference>
<comment type="caution">
    <text evidence="2">The sequence shown here is derived from an EMBL/GenBank/DDBJ whole genome shotgun (WGS) entry which is preliminary data.</text>
</comment>
<organism evidence="2 3">
    <name type="scientific">Mangrovactinospora gilvigrisea</name>
    <dbReference type="NCBI Taxonomy" id="1428644"/>
    <lineage>
        <taxon>Bacteria</taxon>
        <taxon>Bacillati</taxon>
        <taxon>Actinomycetota</taxon>
        <taxon>Actinomycetes</taxon>
        <taxon>Kitasatosporales</taxon>
        <taxon>Streptomycetaceae</taxon>
        <taxon>Mangrovactinospora</taxon>
    </lineage>
</organism>
<proteinExistence type="predicted"/>
<name>A0A1J7BH11_9ACTN</name>
<accession>A0A1J7BH11</accession>
<dbReference type="AlphaFoldDB" id="A0A1J7BH11"/>
<evidence type="ECO:0000313" key="2">
    <source>
        <dbReference type="EMBL" id="OIV37979.1"/>
    </source>
</evidence>
<keyword evidence="3" id="KW-1185">Reference proteome</keyword>
<gene>
    <name evidence="2" type="ORF">BIV57_08160</name>
</gene>
<dbReference type="STRING" id="1428644.BIV57_08160"/>
<feature type="region of interest" description="Disordered" evidence="1">
    <location>
        <begin position="270"/>
        <end position="294"/>
    </location>
</feature>
<feature type="compositionally biased region" description="Polar residues" evidence="1">
    <location>
        <begin position="281"/>
        <end position="294"/>
    </location>
</feature>
<evidence type="ECO:0000256" key="1">
    <source>
        <dbReference type="SAM" id="MobiDB-lite"/>
    </source>
</evidence>
<dbReference type="EMBL" id="MLCF01000037">
    <property type="protein sequence ID" value="OIV37979.1"/>
    <property type="molecule type" value="Genomic_DNA"/>
</dbReference>
<protein>
    <recommendedName>
        <fullName evidence="4">Protein kinase domain-containing protein</fullName>
    </recommendedName>
</protein>